<dbReference type="PANTHER" id="PTHR43267">
    <property type="entry name" value="TRNA THREONYLCARBAMOYLADENOSINE DEHYDRATASE"/>
    <property type="match status" value="1"/>
</dbReference>
<dbReference type="GO" id="GO:0061504">
    <property type="term" value="P:cyclic threonylcarbamoyladenosine biosynthetic process"/>
    <property type="evidence" value="ECO:0007669"/>
    <property type="project" value="TreeGrafter"/>
</dbReference>
<reference evidence="2 3" key="1">
    <citation type="submission" date="2019-03" db="EMBL/GenBank/DDBJ databases">
        <title>Efficiently degradation of phenoxyalkanoic acid herbicides by Cupriavidus oxalaticus strain X32.</title>
        <authorList>
            <person name="Sheng X."/>
        </authorList>
    </citation>
    <scope>NUCLEOTIDE SEQUENCE [LARGE SCALE GENOMIC DNA]</scope>
    <source>
        <strain evidence="2 3">X32</strain>
    </source>
</reference>
<keyword evidence="2" id="KW-0808">Transferase</keyword>
<dbReference type="Proteomes" id="UP000295294">
    <property type="component" value="Chromosome 1"/>
</dbReference>
<dbReference type="InterPro" id="IPR000594">
    <property type="entry name" value="ThiF_NAD_FAD-bd"/>
</dbReference>
<dbReference type="GO" id="GO:0008641">
    <property type="term" value="F:ubiquitin-like modifier activating enzyme activity"/>
    <property type="evidence" value="ECO:0007669"/>
    <property type="project" value="InterPro"/>
</dbReference>
<organism evidence="2 3">
    <name type="scientific">Cupriavidus oxalaticus</name>
    <dbReference type="NCBI Taxonomy" id="96344"/>
    <lineage>
        <taxon>Bacteria</taxon>
        <taxon>Pseudomonadati</taxon>
        <taxon>Pseudomonadota</taxon>
        <taxon>Betaproteobacteria</taxon>
        <taxon>Burkholderiales</taxon>
        <taxon>Burkholderiaceae</taxon>
        <taxon>Cupriavidus</taxon>
    </lineage>
</organism>
<name>A0A4P7LDU7_9BURK</name>
<dbReference type="SUPFAM" id="SSF69572">
    <property type="entry name" value="Activating enzymes of the ubiquitin-like proteins"/>
    <property type="match status" value="1"/>
</dbReference>
<feature type="domain" description="THIF-type NAD/FAD binding fold" evidence="1">
    <location>
        <begin position="15"/>
        <end position="272"/>
    </location>
</feature>
<evidence type="ECO:0000313" key="3">
    <source>
        <dbReference type="Proteomes" id="UP000295294"/>
    </source>
</evidence>
<dbReference type="InterPro" id="IPR035985">
    <property type="entry name" value="Ubiquitin-activating_enz"/>
</dbReference>
<dbReference type="PANTHER" id="PTHR43267:SF1">
    <property type="entry name" value="TRNA THREONYLCARBAMOYLADENOSINE DEHYDRATASE"/>
    <property type="match status" value="1"/>
</dbReference>
<keyword evidence="2" id="KW-0548">Nucleotidyltransferase</keyword>
<dbReference type="AlphaFoldDB" id="A0A4P7LDU7"/>
<evidence type="ECO:0000313" key="2">
    <source>
        <dbReference type="EMBL" id="QBY49941.1"/>
    </source>
</evidence>
<proteinExistence type="predicted"/>
<dbReference type="KEGG" id="cox:E0W60_01575"/>
<gene>
    <name evidence="2" type="ORF">E0W60_01575</name>
</gene>
<dbReference type="RefSeq" id="WP_135702799.1">
    <property type="nucleotide sequence ID" value="NZ_CP038634.1"/>
</dbReference>
<dbReference type="Gene3D" id="3.40.50.720">
    <property type="entry name" value="NAD(P)-binding Rossmann-like Domain"/>
    <property type="match status" value="1"/>
</dbReference>
<sequence>MTASPAFSYEEFTTRNIGFVTEAEQQRLRDARILVCGVGGMGGACLQALARMGVGGFALADFDVFEVSNMNRQVFASLATVGVGKVEATVAQLRQVNPALQIETLGEDWPGRLDDLLARYPIVVNGMDDMAAGIALYRKAREHGATVIDAYTAPLPSVTVVRPHDPRPETRLGYPTAGMDWRALTPEIRQACLGKELEYVMVHSSSVRHVDLSIAKDLLSGKRKRMSFAPMVITTGNLMAFEAAKLVLERPRLADARGYFFNPWTMRVETPRNALAAWLVRAAVRRFMARLFRD</sequence>
<evidence type="ECO:0000259" key="1">
    <source>
        <dbReference type="Pfam" id="PF00899"/>
    </source>
</evidence>
<accession>A0A4P7LDU7</accession>
<dbReference type="InterPro" id="IPR045886">
    <property type="entry name" value="ThiF/MoeB/HesA"/>
</dbReference>
<protein>
    <submittedName>
        <fullName evidence="2">ThiF family adenylyltransferase</fullName>
    </submittedName>
</protein>
<dbReference type="GO" id="GO:0061503">
    <property type="term" value="F:tRNA threonylcarbamoyladenosine dehydratase"/>
    <property type="evidence" value="ECO:0007669"/>
    <property type="project" value="TreeGrafter"/>
</dbReference>
<dbReference type="OrthoDB" id="272552at2"/>
<dbReference type="GO" id="GO:0016779">
    <property type="term" value="F:nucleotidyltransferase activity"/>
    <property type="evidence" value="ECO:0007669"/>
    <property type="project" value="UniProtKB-KW"/>
</dbReference>
<dbReference type="Pfam" id="PF00899">
    <property type="entry name" value="ThiF"/>
    <property type="match status" value="1"/>
</dbReference>
<dbReference type="EMBL" id="CP038634">
    <property type="protein sequence ID" value="QBY49941.1"/>
    <property type="molecule type" value="Genomic_DNA"/>
</dbReference>